<dbReference type="InterPro" id="IPR043128">
    <property type="entry name" value="Rev_trsase/Diguanyl_cyclase"/>
</dbReference>
<protein>
    <recommendedName>
        <fullName evidence="2">DNA polymerase kappa</fullName>
    </recommendedName>
</protein>
<dbReference type="Proteomes" id="UP001476247">
    <property type="component" value="Unassembled WGS sequence"/>
</dbReference>
<dbReference type="Pfam" id="PF00817">
    <property type="entry name" value="IMS"/>
    <property type="match status" value="1"/>
</dbReference>
<dbReference type="PANTHER" id="PTHR11076:SF33">
    <property type="entry name" value="DNA POLYMERASE KAPPA"/>
    <property type="match status" value="1"/>
</dbReference>
<dbReference type="InterPro" id="IPR006642">
    <property type="entry name" value="Rad18_UBZ4"/>
</dbReference>
<dbReference type="Gene3D" id="1.10.150.810">
    <property type="match status" value="2"/>
</dbReference>
<organism evidence="10 11">
    <name type="scientific">Helicostylum pulchrum</name>
    <dbReference type="NCBI Taxonomy" id="562976"/>
    <lineage>
        <taxon>Eukaryota</taxon>
        <taxon>Fungi</taxon>
        <taxon>Fungi incertae sedis</taxon>
        <taxon>Mucoromycota</taxon>
        <taxon>Mucoromycotina</taxon>
        <taxon>Mucoromycetes</taxon>
        <taxon>Mucorales</taxon>
        <taxon>Mucorineae</taxon>
        <taxon>Mucoraceae</taxon>
        <taxon>Helicostylum</taxon>
    </lineage>
</organism>
<keyword evidence="6" id="KW-0862">Zinc</keyword>
<dbReference type="InterPro" id="IPR024728">
    <property type="entry name" value="PolY_HhH_motif"/>
</dbReference>
<keyword evidence="4" id="KW-0227">DNA damage</keyword>
<dbReference type="NCBIfam" id="NF002677">
    <property type="entry name" value="PRK02406.1"/>
    <property type="match status" value="1"/>
</dbReference>
<dbReference type="InterPro" id="IPR022880">
    <property type="entry name" value="DNApol_IV"/>
</dbReference>
<comment type="caution">
    <text evidence="10">The sequence shown here is derived from an EMBL/GenBank/DDBJ whole genome shotgun (WGS) entry which is preliminary data.</text>
</comment>
<dbReference type="CDD" id="cd03586">
    <property type="entry name" value="PolY_Pol_IV_kappa"/>
    <property type="match status" value="1"/>
</dbReference>
<evidence type="ECO:0000256" key="1">
    <source>
        <dbReference type="ARBA" id="ARBA00010945"/>
    </source>
</evidence>
<dbReference type="Gene3D" id="3.30.160.60">
    <property type="entry name" value="Classic Zinc Finger"/>
    <property type="match status" value="1"/>
</dbReference>
<dbReference type="Pfam" id="PF11799">
    <property type="entry name" value="IMS_C"/>
    <property type="match status" value="1"/>
</dbReference>
<gene>
    <name evidence="10" type="ORF">HPULCUR_010873</name>
</gene>
<name>A0ABP9YGE1_9FUNG</name>
<dbReference type="InterPro" id="IPR043502">
    <property type="entry name" value="DNA/RNA_pol_sf"/>
</dbReference>
<evidence type="ECO:0000256" key="6">
    <source>
        <dbReference type="ARBA" id="ARBA00022833"/>
    </source>
</evidence>
<dbReference type="PROSITE" id="PS50173">
    <property type="entry name" value="UMUC"/>
    <property type="match status" value="1"/>
</dbReference>
<feature type="region of interest" description="Disordered" evidence="8">
    <location>
        <begin position="494"/>
        <end position="513"/>
    </location>
</feature>
<dbReference type="SUPFAM" id="SSF100879">
    <property type="entry name" value="Lesion bypass DNA polymerase (Y-family), little finger domain"/>
    <property type="match status" value="1"/>
</dbReference>
<evidence type="ECO:0000313" key="10">
    <source>
        <dbReference type="EMBL" id="GAA5805357.1"/>
    </source>
</evidence>
<dbReference type="Gene3D" id="3.30.1490.100">
    <property type="entry name" value="DNA polymerase, Y-family, little finger domain"/>
    <property type="match status" value="1"/>
</dbReference>
<keyword evidence="7" id="KW-0234">DNA repair</keyword>
<evidence type="ECO:0000313" key="11">
    <source>
        <dbReference type="Proteomes" id="UP001476247"/>
    </source>
</evidence>
<dbReference type="InterPro" id="IPR036775">
    <property type="entry name" value="DNA_pol_Y-fam_lit_finger_sf"/>
</dbReference>
<reference evidence="10 11" key="1">
    <citation type="submission" date="2024-04" db="EMBL/GenBank/DDBJ databases">
        <title>genome sequences of Mucor flavus KT1a and Helicostylum pulchrum KT1b strains isolation_sourced from the surface of a dry-aged beef.</title>
        <authorList>
            <person name="Toyotome T."/>
            <person name="Hosono M."/>
            <person name="Torimaru M."/>
            <person name="Fukuda K."/>
            <person name="Mikami N."/>
        </authorList>
    </citation>
    <scope>NUCLEOTIDE SEQUENCE [LARGE SCALE GENOMIC DNA]</scope>
    <source>
        <strain evidence="10 11">KT1b</strain>
    </source>
</reference>
<evidence type="ECO:0000256" key="5">
    <source>
        <dbReference type="ARBA" id="ARBA00022771"/>
    </source>
</evidence>
<evidence type="ECO:0000256" key="4">
    <source>
        <dbReference type="ARBA" id="ARBA00022763"/>
    </source>
</evidence>
<feature type="region of interest" description="Disordered" evidence="8">
    <location>
        <begin position="561"/>
        <end position="580"/>
    </location>
</feature>
<dbReference type="Gene3D" id="3.30.70.270">
    <property type="match status" value="1"/>
</dbReference>
<dbReference type="Gene3D" id="3.40.1170.60">
    <property type="match status" value="1"/>
</dbReference>
<keyword evidence="11" id="KW-1185">Reference proteome</keyword>
<dbReference type="SMART" id="SM00734">
    <property type="entry name" value="ZnF_Rad18"/>
    <property type="match status" value="1"/>
</dbReference>
<accession>A0ABP9YGE1</accession>
<evidence type="ECO:0000256" key="3">
    <source>
        <dbReference type="ARBA" id="ARBA00022723"/>
    </source>
</evidence>
<dbReference type="Pfam" id="PF11798">
    <property type="entry name" value="IMS_HHH"/>
    <property type="match status" value="1"/>
</dbReference>
<comment type="similarity">
    <text evidence="1">Belongs to the DNA polymerase type-Y family.</text>
</comment>
<evidence type="ECO:0000256" key="2">
    <source>
        <dbReference type="ARBA" id="ARBA00016178"/>
    </source>
</evidence>
<keyword evidence="3" id="KW-0479">Metal-binding</keyword>
<dbReference type="InterPro" id="IPR050116">
    <property type="entry name" value="DNA_polymerase-Y"/>
</dbReference>
<proteinExistence type="inferred from homology"/>
<keyword evidence="5" id="KW-0863">Zinc-finger</keyword>
<dbReference type="EMBL" id="BAABUJ010000044">
    <property type="protein sequence ID" value="GAA5805357.1"/>
    <property type="molecule type" value="Genomic_DNA"/>
</dbReference>
<evidence type="ECO:0000256" key="7">
    <source>
        <dbReference type="ARBA" id="ARBA00023204"/>
    </source>
</evidence>
<feature type="domain" description="UmuC" evidence="9">
    <location>
        <begin position="140"/>
        <end position="321"/>
    </location>
</feature>
<dbReference type="InterPro" id="IPR001126">
    <property type="entry name" value="UmuC"/>
</dbReference>
<dbReference type="SUPFAM" id="SSF56672">
    <property type="entry name" value="DNA/RNA polymerases"/>
    <property type="match status" value="1"/>
</dbReference>
<evidence type="ECO:0000259" key="9">
    <source>
        <dbReference type="PROSITE" id="PS50173"/>
    </source>
</evidence>
<feature type="compositionally biased region" description="Polar residues" evidence="8">
    <location>
        <begin position="494"/>
        <end position="503"/>
    </location>
</feature>
<evidence type="ECO:0000256" key="8">
    <source>
        <dbReference type="SAM" id="MobiDB-lite"/>
    </source>
</evidence>
<dbReference type="PANTHER" id="PTHR11076">
    <property type="entry name" value="DNA REPAIR POLYMERASE UMUC / TRANSFERASE FAMILY MEMBER"/>
    <property type="match status" value="1"/>
</dbReference>
<sequence>MSDQEDVEHSSQLVEEEQDFFLDDDSGDFEEQFELLQEKLEAVAVDNEASLRHMLAGPSTNKAGLGNINKEQVNKIIYEASKGSAFFEHEKIKDEAITKRIDAILSKYELIKNQNLLFEQRITDNMIRDLEQTRDLTQCICHVDMDAFYASVEELENPELKQIPMAVGGLSMLCTSNYLARAFGVRSAMPGFIALKLCPQLKLIPLHFPKYIDASNKVRAVFEKYDPNFLPMSLDEAYLNLTEYLATTDMTPSQLVEKIRTEIFEATQLTASAGIACNKTLAKVCSDINKPNGQYYLPIDSKSTILNFVKDLKIRQIPGVGRVTERVLESLGVVKCGDIYLRRAVLYKLLSPISFQFMLRNYLGIGSTSFSEEVERKSQSVERTFSAMSNPTELLSKLHELCQLLEKDLEKNNLMGRNIAIKLKSVTYEVRIRSKTMPSYIWTAKDIERITKELLFKELPVNIRLMGIRMSAMKQRGSEDESVRKYFTKLPLPENSSATADNKMSNRELSEPNVTETLPSLTCPICNRQLVLDNENFNKHVDECLSKVEVKAILKDQLDRERLDSVSSTSNRPSAKRVKR</sequence>
<dbReference type="InterPro" id="IPR017961">
    <property type="entry name" value="DNA_pol_Y-fam_little_finger"/>
</dbReference>